<evidence type="ECO:0000256" key="6">
    <source>
        <dbReference type="SAM" id="Phobius"/>
    </source>
</evidence>
<dbReference type="PROSITE" id="PS50835">
    <property type="entry name" value="IG_LIKE"/>
    <property type="match status" value="1"/>
</dbReference>
<dbReference type="InterPro" id="IPR015631">
    <property type="entry name" value="CD2/SLAM_rcpt"/>
</dbReference>
<keyword evidence="3 6" id="KW-0472">Membrane</keyword>
<feature type="region of interest" description="Disordered" evidence="5">
    <location>
        <begin position="330"/>
        <end position="359"/>
    </location>
</feature>
<comment type="subcellular location">
    <subcellularLocation>
        <location evidence="1">Membrane</location>
    </subcellularLocation>
</comment>
<feature type="region of interest" description="Disordered" evidence="5">
    <location>
        <begin position="388"/>
        <end position="466"/>
    </location>
</feature>
<gene>
    <name evidence="9" type="primary">Ly9</name>
    <name evidence="9" type="ORF">GTO92_0003130</name>
</gene>
<dbReference type="InterPro" id="IPR013783">
    <property type="entry name" value="Ig-like_fold"/>
</dbReference>
<evidence type="ECO:0000256" key="7">
    <source>
        <dbReference type="SAM" id="SignalP"/>
    </source>
</evidence>
<dbReference type="EMBL" id="JAAWVN010001711">
    <property type="protein sequence ID" value="MBN3289198.1"/>
    <property type="molecule type" value="Genomic_DNA"/>
</dbReference>
<feature type="signal peptide" evidence="7">
    <location>
        <begin position="1"/>
        <end position="22"/>
    </location>
</feature>
<evidence type="ECO:0000259" key="8">
    <source>
        <dbReference type="PROSITE" id="PS50835"/>
    </source>
</evidence>
<evidence type="ECO:0000313" key="10">
    <source>
        <dbReference type="Proteomes" id="UP001166052"/>
    </source>
</evidence>
<dbReference type="PANTHER" id="PTHR12080:SF48">
    <property type="entry name" value="IMMUNOGLOBULIN SUBTYPE DOMAIN-CONTAINING PROTEIN"/>
    <property type="match status" value="1"/>
</dbReference>
<evidence type="ECO:0000313" key="9">
    <source>
        <dbReference type="EMBL" id="MBN3289198.1"/>
    </source>
</evidence>
<feature type="transmembrane region" description="Helical" evidence="6">
    <location>
        <begin position="202"/>
        <end position="222"/>
    </location>
</feature>
<dbReference type="Proteomes" id="UP001166052">
    <property type="component" value="Unassembled WGS sequence"/>
</dbReference>
<dbReference type="PANTHER" id="PTHR12080">
    <property type="entry name" value="SIGNALING LYMPHOCYTIC ACTIVATION MOLECULE"/>
    <property type="match status" value="1"/>
</dbReference>
<comment type="caution">
    <text evidence="9">The sequence shown here is derived from an EMBL/GenBank/DDBJ whole genome shotgun (WGS) entry which is preliminary data.</text>
</comment>
<sequence length="466" mass="51999">MTRTRNAAPILLALSVVVGISGEPILGLINGTVTFELKLDEIPKEITWKFYEDKVCEIDSTSDVCFLSYNGRANINKDNGSLTISNLQNNDTGKYTAEIHQTTVKEFTFELEVLGKVSRPNITCNGSEYQATLFCETSGDKYTTLKWDQDEQSVPASHGQISLAIVKRRGSHYTCISSNRVSKAINVFAPEECFLKCCHSHIGLIPAVIFMILIPVTAYGLFKALSKRRKEETPEAEKLMKDNEDPNTNVTELLYNNEPNTKVTEPLDNENLYTYVTEQPLYNKELNIKMTKPLDNEDPNTNVTEPLYNNEPNTKVTELLDNKELNIKMTKPLDNNEPNTNVTELLDKNEPNTKVTEPLDNTELNTNLTATLNNEVLNAEVTTPLRNKELNSKVTAPINIKESNSEESGPSNTKQPNSEEPGPPKPARSFCNNESKGERKSKLNQDNDLGNKTPPEEHSNATAGTL</sequence>
<keyword evidence="4" id="KW-0325">Glycoprotein</keyword>
<dbReference type="InterPro" id="IPR036179">
    <property type="entry name" value="Ig-like_dom_sf"/>
</dbReference>
<evidence type="ECO:0000256" key="2">
    <source>
        <dbReference type="ARBA" id="ARBA00022729"/>
    </source>
</evidence>
<evidence type="ECO:0000256" key="5">
    <source>
        <dbReference type="SAM" id="MobiDB-lite"/>
    </source>
</evidence>
<organism evidence="9 10">
    <name type="scientific">Polypterus senegalus</name>
    <name type="common">Senegal bichir</name>
    <dbReference type="NCBI Taxonomy" id="55291"/>
    <lineage>
        <taxon>Eukaryota</taxon>
        <taxon>Metazoa</taxon>
        <taxon>Chordata</taxon>
        <taxon>Craniata</taxon>
        <taxon>Vertebrata</taxon>
        <taxon>Euteleostomi</taxon>
        <taxon>Actinopterygii</taxon>
        <taxon>Polypteriformes</taxon>
        <taxon>Polypteridae</taxon>
        <taxon>Polypterus</taxon>
    </lineage>
</organism>
<feature type="compositionally biased region" description="Basic and acidic residues" evidence="5">
    <location>
        <begin position="435"/>
        <end position="445"/>
    </location>
</feature>
<evidence type="ECO:0000256" key="3">
    <source>
        <dbReference type="ARBA" id="ARBA00023136"/>
    </source>
</evidence>
<dbReference type="SUPFAM" id="SSF48726">
    <property type="entry name" value="Immunoglobulin"/>
    <property type="match status" value="2"/>
</dbReference>
<feature type="domain" description="Ig-like" evidence="8">
    <location>
        <begin position="126"/>
        <end position="186"/>
    </location>
</feature>
<proteinExistence type="predicted"/>
<feature type="non-terminal residue" evidence="9">
    <location>
        <position position="1"/>
    </location>
</feature>
<dbReference type="SMART" id="SM00409">
    <property type="entry name" value="IG"/>
    <property type="match status" value="1"/>
</dbReference>
<keyword evidence="2 7" id="KW-0732">Signal</keyword>
<feature type="chain" id="PRO_5046188407" evidence="7">
    <location>
        <begin position="23"/>
        <end position="466"/>
    </location>
</feature>
<protein>
    <submittedName>
        <fullName evidence="9">LY9 protein</fullName>
    </submittedName>
</protein>
<dbReference type="Gene3D" id="2.60.40.10">
    <property type="entry name" value="Immunoglobulins"/>
    <property type="match status" value="2"/>
</dbReference>
<reference evidence="9" key="1">
    <citation type="journal article" date="2021" name="Cell">
        <title>Tracing the genetic footprints of vertebrate landing in non-teleost ray-finned fishes.</title>
        <authorList>
            <person name="Bi X."/>
            <person name="Wang K."/>
            <person name="Yang L."/>
            <person name="Pan H."/>
            <person name="Jiang H."/>
            <person name="Wei Q."/>
            <person name="Fang M."/>
            <person name="Yu H."/>
            <person name="Zhu C."/>
            <person name="Cai Y."/>
            <person name="He Y."/>
            <person name="Gan X."/>
            <person name="Zeng H."/>
            <person name="Yu D."/>
            <person name="Zhu Y."/>
            <person name="Jiang H."/>
            <person name="Qiu Q."/>
            <person name="Yang H."/>
            <person name="Zhang Y.E."/>
            <person name="Wang W."/>
            <person name="Zhu M."/>
            <person name="He S."/>
            <person name="Zhang G."/>
        </authorList>
    </citation>
    <scope>NUCLEOTIDE SEQUENCE</scope>
    <source>
        <strain evidence="9">Bchr_001</strain>
    </source>
</reference>
<evidence type="ECO:0000256" key="4">
    <source>
        <dbReference type="ARBA" id="ARBA00023180"/>
    </source>
</evidence>
<accession>A0ABS2YTG2</accession>
<keyword evidence="6" id="KW-0812">Transmembrane</keyword>
<keyword evidence="6" id="KW-1133">Transmembrane helix</keyword>
<dbReference type="InterPro" id="IPR003599">
    <property type="entry name" value="Ig_sub"/>
</dbReference>
<keyword evidence="10" id="KW-1185">Reference proteome</keyword>
<feature type="compositionally biased region" description="Polar residues" evidence="5">
    <location>
        <begin position="406"/>
        <end position="418"/>
    </location>
</feature>
<name>A0ABS2YTG2_POLSE</name>
<feature type="non-terminal residue" evidence="9">
    <location>
        <position position="466"/>
    </location>
</feature>
<dbReference type="InterPro" id="IPR007110">
    <property type="entry name" value="Ig-like_dom"/>
</dbReference>
<evidence type="ECO:0000256" key="1">
    <source>
        <dbReference type="ARBA" id="ARBA00004370"/>
    </source>
</evidence>